<keyword evidence="1" id="KW-0808">Transferase</keyword>
<evidence type="ECO:0000313" key="2">
    <source>
        <dbReference type="Proteomes" id="UP001165960"/>
    </source>
</evidence>
<dbReference type="Proteomes" id="UP001165960">
    <property type="component" value="Unassembled WGS sequence"/>
</dbReference>
<protein>
    <submittedName>
        <fullName evidence="1">Serine palmitoyltransferase component</fullName>
        <ecNumber evidence="1">2.3.1.50</ecNumber>
    </submittedName>
</protein>
<dbReference type="EMBL" id="QTSX02007276">
    <property type="protein sequence ID" value="KAJ9049101.1"/>
    <property type="molecule type" value="Genomic_DNA"/>
</dbReference>
<dbReference type="EC" id="2.3.1.50" evidence="1"/>
<gene>
    <name evidence="1" type="primary">LCB2_6</name>
    <name evidence="1" type="ORF">DSO57_1028128</name>
</gene>
<evidence type="ECO:0000313" key="1">
    <source>
        <dbReference type="EMBL" id="KAJ9049101.1"/>
    </source>
</evidence>
<proteinExistence type="predicted"/>
<comment type="caution">
    <text evidence="1">The sequence shown here is derived from an EMBL/GenBank/DDBJ whole genome shotgun (WGS) entry which is preliminary data.</text>
</comment>
<reference evidence="1" key="1">
    <citation type="submission" date="2022-04" db="EMBL/GenBank/DDBJ databases">
        <title>Genome of the entomopathogenic fungus Entomophthora muscae.</title>
        <authorList>
            <person name="Elya C."/>
            <person name="Lovett B.R."/>
            <person name="Lee E."/>
            <person name="Macias A.M."/>
            <person name="Hajek A.E."/>
            <person name="De Bivort B.L."/>
            <person name="Kasson M.T."/>
            <person name="De Fine Licht H.H."/>
            <person name="Stajich J.E."/>
        </authorList>
    </citation>
    <scope>NUCLEOTIDE SEQUENCE</scope>
    <source>
        <strain evidence="1">Berkeley</strain>
    </source>
</reference>
<organism evidence="1 2">
    <name type="scientific">Entomophthora muscae</name>
    <dbReference type="NCBI Taxonomy" id="34485"/>
    <lineage>
        <taxon>Eukaryota</taxon>
        <taxon>Fungi</taxon>
        <taxon>Fungi incertae sedis</taxon>
        <taxon>Zoopagomycota</taxon>
        <taxon>Entomophthoromycotina</taxon>
        <taxon>Entomophthoromycetes</taxon>
        <taxon>Entomophthorales</taxon>
        <taxon>Entomophthoraceae</taxon>
        <taxon>Entomophthora</taxon>
    </lineage>
</organism>
<name>A0ACC2RGE1_9FUNG</name>
<keyword evidence="2" id="KW-1185">Reference proteome</keyword>
<sequence>MGSGKHSTSQLSHPSTKDATEKFKFSPPLSSGAHSGSPFNQKGLNPEVLKKVPLPNSKTPIRSDPEELPDVPLFVLLTTYLSFVFVILIGHVRDFFWKNFQEP</sequence>
<accession>A0ACC2RGE1</accession>
<keyword evidence="1" id="KW-0012">Acyltransferase</keyword>